<reference evidence="2" key="1">
    <citation type="journal article" date="2023" name="Mol. Phylogenet. Evol.">
        <title>Genome-scale phylogeny and comparative genomics of the fungal order Sordariales.</title>
        <authorList>
            <person name="Hensen N."/>
            <person name="Bonometti L."/>
            <person name="Westerberg I."/>
            <person name="Brannstrom I.O."/>
            <person name="Guillou S."/>
            <person name="Cros-Aarteil S."/>
            <person name="Calhoun S."/>
            <person name="Haridas S."/>
            <person name="Kuo A."/>
            <person name="Mondo S."/>
            <person name="Pangilinan J."/>
            <person name="Riley R."/>
            <person name="LaButti K."/>
            <person name="Andreopoulos B."/>
            <person name="Lipzen A."/>
            <person name="Chen C."/>
            <person name="Yan M."/>
            <person name="Daum C."/>
            <person name="Ng V."/>
            <person name="Clum A."/>
            <person name="Steindorff A."/>
            <person name="Ohm R.A."/>
            <person name="Martin F."/>
            <person name="Silar P."/>
            <person name="Natvig D.O."/>
            <person name="Lalanne C."/>
            <person name="Gautier V."/>
            <person name="Ament-Velasquez S.L."/>
            <person name="Kruys A."/>
            <person name="Hutchinson M.I."/>
            <person name="Powell A.J."/>
            <person name="Barry K."/>
            <person name="Miller A.N."/>
            <person name="Grigoriev I.V."/>
            <person name="Debuchy R."/>
            <person name="Gladieux P."/>
            <person name="Hiltunen Thoren M."/>
            <person name="Johannesson H."/>
        </authorList>
    </citation>
    <scope>NUCLEOTIDE SEQUENCE</scope>
    <source>
        <strain evidence="2">CBS 757.83</strain>
    </source>
</reference>
<keyword evidence="3" id="KW-1185">Reference proteome</keyword>
<sequence length="283" mass="29505">MNKNWNDRADKDLFFTILSVKNIGVISGSEWTTIGNHMRSMGYGFTNEGCRQHFQGLRRAQNKTEGGVPGDNPRKLDPAVNPITRRPGPGRGRPRKQTATDAAPGSISVSGSQPPEAQPVGAQSAGVTPDTPGAPSPLVPGAAPTAGIPHGVAIHPLYQGVGGMRNAPPPAPLSTVPGAPGTPGMPLESSPQGLAVAQGQPQPPPPQAGQPIAPQAQMTSPEDLAVDPNLEDEADEEHAAKRQRLDDSQEPTLEDEAVLNVLAGHNNPTTPGEYTTDYTYGDA</sequence>
<name>A0AAN6Q048_9PEZI</name>
<feature type="compositionally biased region" description="Polar residues" evidence="1">
    <location>
        <begin position="266"/>
        <end position="283"/>
    </location>
</feature>
<comment type="caution">
    <text evidence="2">The sequence shown here is derived from an EMBL/GenBank/DDBJ whole genome shotgun (WGS) entry which is preliminary data.</text>
</comment>
<accession>A0AAN6Q048</accession>
<dbReference type="Proteomes" id="UP001305647">
    <property type="component" value="Unassembled WGS sequence"/>
</dbReference>
<feature type="compositionally biased region" description="Basic and acidic residues" evidence="1">
    <location>
        <begin position="237"/>
        <end position="247"/>
    </location>
</feature>
<gene>
    <name evidence="2" type="ORF">N658DRAFT_507320</name>
</gene>
<dbReference type="AlphaFoldDB" id="A0AAN6Q048"/>
<feature type="compositionally biased region" description="Acidic residues" evidence="1">
    <location>
        <begin position="248"/>
        <end position="257"/>
    </location>
</feature>
<dbReference type="EMBL" id="MU863637">
    <property type="protein sequence ID" value="KAK4101003.1"/>
    <property type="molecule type" value="Genomic_DNA"/>
</dbReference>
<evidence type="ECO:0000256" key="1">
    <source>
        <dbReference type="SAM" id="MobiDB-lite"/>
    </source>
</evidence>
<evidence type="ECO:0000313" key="3">
    <source>
        <dbReference type="Proteomes" id="UP001305647"/>
    </source>
</evidence>
<proteinExistence type="predicted"/>
<reference evidence="2" key="2">
    <citation type="submission" date="2023-05" db="EMBL/GenBank/DDBJ databases">
        <authorList>
            <consortium name="Lawrence Berkeley National Laboratory"/>
            <person name="Steindorff A."/>
            <person name="Hensen N."/>
            <person name="Bonometti L."/>
            <person name="Westerberg I."/>
            <person name="Brannstrom I.O."/>
            <person name="Guillou S."/>
            <person name="Cros-Aarteil S."/>
            <person name="Calhoun S."/>
            <person name="Haridas S."/>
            <person name="Kuo A."/>
            <person name="Mondo S."/>
            <person name="Pangilinan J."/>
            <person name="Riley R."/>
            <person name="Labutti K."/>
            <person name="Andreopoulos B."/>
            <person name="Lipzen A."/>
            <person name="Chen C."/>
            <person name="Yanf M."/>
            <person name="Daum C."/>
            <person name="Ng V."/>
            <person name="Clum A."/>
            <person name="Ohm R."/>
            <person name="Martin F."/>
            <person name="Silar P."/>
            <person name="Natvig D."/>
            <person name="Lalanne C."/>
            <person name="Gautier V."/>
            <person name="Ament-Velasquez S.L."/>
            <person name="Kruys A."/>
            <person name="Hutchinson M.I."/>
            <person name="Powell A.J."/>
            <person name="Barry K."/>
            <person name="Miller A.N."/>
            <person name="Grigoriev I.V."/>
            <person name="Debuchy R."/>
            <person name="Gladieux P."/>
            <person name="Thoren M.H."/>
            <person name="Johannesson H."/>
        </authorList>
    </citation>
    <scope>NUCLEOTIDE SEQUENCE</scope>
    <source>
        <strain evidence="2">CBS 757.83</strain>
    </source>
</reference>
<evidence type="ECO:0008006" key="4">
    <source>
        <dbReference type="Google" id="ProtNLM"/>
    </source>
</evidence>
<protein>
    <recommendedName>
        <fullName evidence="4">Myb-like domain-containing protein</fullName>
    </recommendedName>
</protein>
<evidence type="ECO:0000313" key="2">
    <source>
        <dbReference type="EMBL" id="KAK4101003.1"/>
    </source>
</evidence>
<feature type="compositionally biased region" description="Low complexity" evidence="1">
    <location>
        <begin position="191"/>
        <end position="200"/>
    </location>
</feature>
<organism evidence="2 3">
    <name type="scientific">Parathielavia hyrcaniae</name>
    <dbReference type="NCBI Taxonomy" id="113614"/>
    <lineage>
        <taxon>Eukaryota</taxon>
        <taxon>Fungi</taxon>
        <taxon>Dikarya</taxon>
        <taxon>Ascomycota</taxon>
        <taxon>Pezizomycotina</taxon>
        <taxon>Sordariomycetes</taxon>
        <taxon>Sordariomycetidae</taxon>
        <taxon>Sordariales</taxon>
        <taxon>Chaetomiaceae</taxon>
        <taxon>Parathielavia</taxon>
    </lineage>
</organism>
<feature type="region of interest" description="Disordered" evidence="1">
    <location>
        <begin position="60"/>
        <end position="144"/>
    </location>
</feature>
<feature type="region of interest" description="Disordered" evidence="1">
    <location>
        <begin position="163"/>
        <end position="283"/>
    </location>
</feature>